<organism evidence="1 2">
    <name type="scientific">Periplaneta americana</name>
    <name type="common">American cockroach</name>
    <name type="synonym">Blatta americana</name>
    <dbReference type="NCBI Taxonomy" id="6978"/>
    <lineage>
        <taxon>Eukaryota</taxon>
        <taxon>Metazoa</taxon>
        <taxon>Ecdysozoa</taxon>
        <taxon>Arthropoda</taxon>
        <taxon>Hexapoda</taxon>
        <taxon>Insecta</taxon>
        <taxon>Pterygota</taxon>
        <taxon>Neoptera</taxon>
        <taxon>Polyneoptera</taxon>
        <taxon>Dictyoptera</taxon>
        <taxon>Blattodea</taxon>
        <taxon>Blattoidea</taxon>
        <taxon>Blattidae</taxon>
        <taxon>Blattinae</taxon>
        <taxon>Periplaneta</taxon>
    </lineage>
</organism>
<sequence length="273" mass="30400">MEAVIFIIFPLYPHNSRGLTKRQRPTSSAHNLCVTWNCGFLLTYTVTYILRKSSLSVTNHNPRSEEVTGSRQIYVEAELSHLFRIPRIPSVSFQGSPGLWQLCNVGTRGQDGIVRDVCIGSHKSGIVPIEIDLQLYQTYGPNVMSKQMVRCSTRSSVMMVGLPLRSSSGTFWHPVENCLQQQRTICLPIDLAQLTINFNRRYAIFEFPLVGSSAVSKVEIVPSGPLVPLKEGSGNVSRIAILVGFSRDGVVNFRNQHVWADENPHADEETGIS</sequence>
<dbReference type="Proteomes" id="UP001148838">
    <property type="component" value="Unassembled WGS sequence"/>
</dbReference>
<dbReference type="EMBL" id="JAJSOF020000037">
    <property type="protein sequence ID" value="KAJ4428594.1"/>
    <property type="molecule type" value="Genomic_DNA"/>
</dbReference>
<protein>
    <submittedName>
        <fullName evidence="1">Uncharacterized protein</fullName>
    </submittedName>
</protein>
<accession>A0ABQ8S3K8</accession>
<evidence type="ECO:0000313" key="2">
    <source>
        <dbReference type="Proteomes" id="UP001148838"/>
    </source>
</evidence>
<evidence type="ECO:0000313" key="1">
    <source>
        <dbReference type="EMBL" id="KAJ4428594.1"/>
    </source>
</evidence>
<proteinExistence type="predicted"/>
<reference evidence="1 2" key="1">
    <citation type="journal article" date="2022" name="Allergy">
        <title>Genome assembly and annotation of Periplaneta americana reveal a comprehensive cockroach allergen profile.</title>
        <authorList>
            <person name="Wang L."/>
            <person name="Xiong Q."/>
            <person name="Saelim N."/>
            <person name="Wang L."/>
            <person name="Nong W."/>
            <person name="Wan A.T."/>
            <person name="Shi M."/>
            <person name="Liu X."/>
            <person name="Cao Q."/>
            <person name="Hui J.H.L."/>
            <person name="Sookrung N."/>
            <person name="Leung T.F."/>
            <person name="Tungtrongchitr A."/>
            <person name="Tsui S.K.W."/>
        </authorList>
    </citation>
    <scope>NUCLEOTIDE SEQUENCE [LARGE SCALE GENOMIC DNA]</scope>
    <source>
        <strain evidence="1">PWHHKU_190912</strain>
    </source>
</reference>
<keyword evidence="2" id="KW-1185">Reference proteome</keyword>
<gene>
    <name evidence="1" type="ORF">ANN_24638</name>
</gene>
<name>A0ABQ8S3K8_PERAM</name>
<comment type="caution">
    <text evidence="1">The sequence shown here is derived from an EMBL/GenBank/DDBJ whole genome shotgun (WGS) entry which is preliminary data.</text>
</comment>